<keyword evidence="2" id="KW-1185">Reference proteome</keyword>
<sequence>MSLQEKYFYLYSRFFDKPENFALENKYNINLIPGVFPGKTKNKSDKYFCKFG</sequence>
<accession>E0UNG2</accession>
<dbReference type="AlphaFoldDB" id="E0UNG2"/>
<gene>
    <name evidence="1" type="ordered locus">Cyan7822_6841</name>
</gene>
<dbReference type="HOGENOM" id="CLU_3078996_0_0_3"/>
<evidence type="ECO:0000313" key="2">
    <source>
        <dbReference type="Proteomes" id="UP000008206"/>
    </source>
</evidence>
<dbReference type="Proteomes" id="UP000008206">
    <property type="component" value="Plasmid Cy782203"/>
</dbReference>
<protein>
    <submittedName>
        <fullName evidence="1">Nischarin</fullName>
    </submittedName>
</protein>
<reference evidence="2" key="1">
    <citation type="journal article" date="2011" name="MBio">
        <title>Novel metabolic attributes of the genus Cyanothece, comprising a group of unicellular nitrogen-fixing Cyanobacteria.</title>
        <authorList>
            <person name="Bandyopadhyay A."/>
            <person name="Elvitigala T."/>
            <person name="Welsh E."/>
            <person name="Stockel J."/>
            <person name="Liberton M."/>
            <person name="Min H."/>
            <person name="Sherman L.A."/>
            <person name="Pakrasi H.B."/>
        </authorList>
    </citation>
    <scope>NUCLEOTIDE SEQUENCE [LARGE SCALE GENOMIC DNA]</scope>
    <source>
        <strain evidence="2">PCC 7822</strain>
        <plasmid evidence="2">Cy782203</plasmid>
    </source>
</reference>
<geneLocation type="plasmid" evidence="1 2">
    <name>Cy782203</name>
</geneLocation>
<name>E0UNG2_GLOV7</name>
<dbReference type="EMBL" id="CP002201">
    <property type="protein sequence ID" value="ADN18492.1"/>
    <property type="molecule type" value="Genomic_DNA"/>
</dbReference>
<proteinExistence type="predicted"/>
<keyword evidence="1" id="KW-0614">Plasmid</keyword>
<dbReference type="KEGG" id="cyj:Cyan7822_6841"/>
<organism evidence="1 2">
    <name type="scientific">Gloeothece verrucosa (strain PCC 7822)</name>
    <name type="common">Cyanothece sp. (strain PCC 7822)</name>
    <dbReference type="NCBI Taxonomy" id="497965"/>
    <lineage>
        <taxon>Bacteria</taxon>
        <taxon>Bacillati</taxon>
        <taxon>Cyanobacteriota</taxon>
        <taxon>Cyanophyceae</taxon>
        <taxon>Oscillatoriophycideae</taxon>
        <taxon>Chroococcales</taxon>
        <taxon>Aphanothecaceae</taxon>
        <taxon>Gloeothece</taxon>
        <taxon>Gloeothece verrucosa</taxon>
    </lineage>
</organism>
<evidence type="ECO:0000313" key="1">
    <source>
        <dbReference type="EMBL" id="ADN18492.1"/>
    </source>
</evidence>